<feature type="region of interest" description="Disordered" evidence="1">
    <location>
        <begin position="93"/>
        <end position="113"/>
    </location>
</feature>
<protein>
    <recommendedName>
        <fullName evidence="2">F-box domain-containing protein</fullName>
    </recommendedName>
</protein>
<dbReference type="AlphaFoldDB" id="A0A1L9SFP6"/>
<sequence>MLSLPLDIQYCIIPFADPITLIALSQTNAHLRRLISPTRVHFVERLLSLEYASVSCEWEARRWACTSCLRLLPHWHFNNHSLFQQRYQPRETTTSWGRQGKKSQPHSENTDQRHIRRCNECRFQRGEFHGFTRGTIAVPIVIGHQEAFGTVVDRYFPRFSNTRPAYNAPVFAVYRDGATDRLWTLYRVRCPGCCRWKELRAFRVGGSYPRWEPIAMTPPDRHDEYWNWDEAAITPALLNAMRCNHCFLARHGRPALACKLETWLCYLIDQELHEQGANLTTGWKTLLGNLRFLLDHPLKNEIRNLLSDIRPVCEKQCMRLTHEDVALLHLRRTQFLLLWEQIQENLWFRRDRWFDAWLQPGYEHTEGMQCKQDVDGEELVDYVLNT</sequence>
<dbReference type="Proteomes" id="UP000184188">
    <property type="component" value="Unassembled WGS sequence"/>
</dbReference>
<dbReference type="PROSITE" id="PS50181">
    <property type="entry name" value="FBOX"/>
    <property type="match status" value="1"/>
</dbReference>
<dbReference type="VEuPathDB" id="FungiDB:ASPZODRAFT_142629"/>
<evidence type="ECO:0000256" key="1">
    <source>
        <dbReference type="SAM" id="MobiDB-lite"/>
    </source>
</evidence>
<proteinExistence type="predicted"/>
<gene>
    <name evidence="3" type="ORF">ASPZODRAFT_142629</name>
</gene>
<feature type="domain" description="F-box" evidence="2">
    <location>
        <begin position="1"/>
        <end position="46"/>
    </location>
</feature>
<evidence type="ECO:0000259" key="2">
    <source>
        <dbReference type="PROSITE" id="PS50181"/>
    </source>
</evidence>
<dbReference type="EMBL" id="KV878343">
    <property type="protein sequence ID" value="OJJ45992.1"/>
    <property type="molecule type" value="Genomic_DNA"/>
</dbReference>
<name>A0A1L9SFP6_9EURO</name>
<dbReference type="OrthoDB" id="3481585at2759"/>
<keyword evidence="4" id="KW-1185">Reference proteome</keyword>
<dbReference type="InterPro" id="IPR001810">
    <property type="entry name" value="F-box_dom"/>
</dbReference>
<dbReference type="RefSeq" id="XP_022580502.1">
    <property type="nucleotide sequence ID" value="XM_022724868.1"/>
</dbReference>
<accession>A0A1L9SFP6</accession>
<reference evidence="4" key="1">
    <citation type="journal article" date="2017" name="Genome Biol.">
        <title>Comparative genomics reveals high biological diversity and specific adaptations in the industrially and medically important fungal genus Aspergillus.</title>
        <authorList>
            <person name="de Vries R.P."/>
            <person name="Riley R."/>
            <person name="Wiebenga A."/>
            <person name="Aguilar-Osorio G."/>
            <person name="Amillis S."/>
            <person name="Uchima C.A."/>
            <person name="Anderluh G."/>
            <person name="Asadollahi M."/>
            <person name="Askin M."/>
            <person name="Barry K."/>
            <person name="Battaglia E."/>
            <person name="Bayram O."/>
            <person name="Benocci T."/>
            <person name="Braus-Stromeyer S.A."/>
            <person name="Caldana C."/>
            <person name="Canovas D."/>
            <person name="Cerqueira G.C."/>
            <person name="Chen F."/>
            <person name="Chen W."/>
            <person name="Choi C."/>
            <person name="Clum A."/>
            <person name="Dos Santos R.A."/>
            <person name="Damasio A.R."/>
            <person name="Diallinas G."/>
            <person name="Emri T."/>
            <person name="Fekete E."/>
            <person name="Flipphi M."/>
            <person name="Freyberg S."/>
            <person name="Gallo A."/>
            <person name="Gournas C."/>
            <person name="Habgood R."/>
            <person name="Hainaut M."/>
            <person name="Harispe M.L."/>
            <person name="Henrissat B."/>
            <person name="Hilden K.S."/>
            <person name="Hope R."/>
            <person name="Hossain A."/>
            <person name="Karabika E."/>
            <person name="Karaffa L."/>
            <person name="Karanyi Z."/>
            <person name="Krasevec N."/>
            <person name="Kuo A."/>
            <person name="Kusch H."/>
            <person name="LaButti K."/>
            <person name="Lagendijk E.L."/>
            <person name="Lapidus A."/>
            <person name="Levasseur A."/>
            <person name="Lindquist E."/>
            <person name="Lipzen A."/>
            <person name="Logrieco A.F."/>
            <person name="MacCabe A."/>
            <person name="Maekelae M.R."/>
            <person name="Malavazi I."/>
            <person name="Melin P."/>
            <person name="Meyer V."/>
            <person name="Mielnichuk N."/>
            <person name="Miskei M."/>
            <person name="Molnar A.P."/>
            <person name="Mule G."/>
            <person name="Ngan C.Y."/>
            <person name="Orejas M."/>
            <person name="Orosz E."/>
            <person name="Ouedraogo J.P."/>
            <person name="Overkamp K.M."/>
            <person name="Park H.-S."/>
            <person name="Perrone G."/>
            <person name="Piumi F."/>
            <person name="Punt P.J."/>
            <person name="Ram A.F."/>
            <person name="Ramon A."/>
            <person name="Rauscher S."/>
            <person name="Record E."/>
            <person name="Riano-Pachon D.M."/>
            <person name="Robert V."/>
            <person name="Roehrig J."/>
            <person name="Ruller R."/>
            <person name="Salamov A."/>
            <person name="Salih N.S."/>
            <person name="Samson R.A."/>
            <person name="Sandor E."/>
            <person name="Sanguinetti M."/>
            <person name="Schuetze T."/>
            <person name="Sepcic K."/>
            <person name="Shelest E."/>
            <person name="Sherlock G."/>
            <person name="Sophianopoulou V."/>
            <person name="Squina F.M."/>
            <person name="Sun H."/>
            <person name="Susca A."/>
            <person name="Todd R.B."/>
            <person name="Tsang A."/>
            <person name="Unkles S.E."/>
            <person name="van de Wiele N."/>
            <person name="van Rossen-Uffink D."/>
            <person name="Oliveira J.V."/>
            <person name="Vesth T.C."/>
            <person name="Visser J."/>
            <person name="Yu J.-H."/>
            <person name="Zhou M."/>
            <person name="Andersen M.R."/>
            <person name="Archer D.B."/>
            <person name="Baker S.E."/>
            <person name="Benoit I."/>
            <person name="Brakhage A.A."/>
            <person name="Braus G.H."/>
            <person name="Fischer R."/>
            <person name="Frisvad J.C."/>
            <person name="Goldman G.H."/>
            <person name="Houbraken J."/>
            <person name="Oakley B."/>
            <person name="Pocsi I."/>
            <person name="Scazzocchio C."/>
            <person name="Seiboth B."/>
            <person name="vanKuyk P.A."/>
            <person name="Wortman J."/>
            <person name="Dyer P.S."/>
            <person name="Grigoriev I.V."/>
        </authorList>
    </citation>
    <scope>NUCLEOTIDE SEQUENCE [LARGE SCALE GENOMIC DNA]</scope>
    <source>
        <strain evidence="4">CBS 506.65</strain>
    </source>
</reference>
<evidence type="ECO:0000313" key="4">
    <source>
        <dbReference type="Proteomes" id="UP000184188"/>
    </source>
</evidence>
<organism evidence="3 4">
    <name type="scientific">Penicilliopsis zonata CBS 506.65</name>
    <dbReference type="NCBI Taxonomy" id="1073090"/>
    <lineage>
        <taxon>Eukaryota</taxon>
        <taxon>Fungi</taxon>
        <taxon>Dikarya</taxon>
        <taxon>Ascomycota</taxon>
        <taxon>Pezizomycotina</taxon>
        <taxon>Eurotiomycetes</taxon>
        <taxon>Eurotiomycetidae</taxon>
        <taxon>Eurotiales</taxon>
        <taxon>Aspergillaceae</taxon>
        <taxon>Penicilliopsis</taxon>
    </lineage>
</organism>
<dbReference type="GeneID" id="34611333"/>
<evidence type="ECO:0000313" key="3">
    <source>
        <dbReference type="EMBL" id="OJJ45992.1"/>
    </source>
</evidence>